<gene>
    <name evidence="4" type="ORF">GCM10023167_26370</name>
</gene>
<evidence type="ECO:0000256" key="2">
    <source>
        <dbReference type="SAM" id="MobiDB-lite"/>
    </source>
</evidence>
<dbReference type="SUPFAM" id="SSF54211">
    <property type="entry name" value="Ribosomal protein S5 domain 2-like"/>
    <property type="match status" value="1"/>
</dbReference>
<keyword evidence="5" id="KW-1185">Reference proteome</keyword>
<dbReference type="Pfam" id="PF01078">
    <property type="entry name" value="Mg_chelatase"/>
    <property type="match status" value="1"/>
</dbReference>
<organism evidence="4 5">
    <name type="scientific">Brevibacterium pityocampae</name>
    <dbReference type="NCBI Taxonomy" id="506594"/>
    <lineage>
        <taxon>Bacteria</taxon>
        <taxon>Bacillati</taxon>
        <taxon>Actinomycetota</taxon>
        <taxon>Actinomycetes</taxon>
        <taxon>Micrococcales</taxon>
        <taxon>Brevibacteriaceae</taxon>
        <taxon>Brevibacterium</taxon>
    </lineage>
</organism>
<dbReference type="RefSeq" id="WP_345032705.1">
    <property type="nucleotide sequence ID" value="NZ_BAABGL010000036.1"/>
</dbReference>
<protein>
    <submittedName>
        <fullName evidence="4">YifB family Mg chelatase-like AAA ATPase</fullName>
    </submittedName>
</protein>
<dbReference type="Pfam" id="PF13541">
    <property type="entry name" value="ChlI"/>
    <property type="match status" value="1"/>
</dbReference>
<dbReference type="InterPro" id="IPR045006">
    <property type="entry name" value="CHLI-like"/>
</dbReference>
<accession>A0ABP8JU29</accession>
<comment type="caution">
    <text evidence="4">The sequence shown here is derived from an EMBL/GenBank/DDBJ whole genome shotgun (WGS) entry which is preliminary data.</text>
</comment>
<dbReference type="Gene3D" id="3.30.230.10">
    <property type="match status" value="1"/>
</dbReference>
<evidence type="ECO:0000313" key="4">
    <source>
        <dbReference type="EMBL" id="GAA4395753.1"/>
    </source>
</evidence>
<dbReference type="Proteomes" id="UP001500642">
    <property type="component" value="Unassembled WGS sequence"/>
</dbReference>
<comment type="similarity">
    <text evidence="1">Belongs to the Mg-chelatase subunits D/I family. ComM subfamily.</text>
</comment>
<feature type="domain" description="AAA+ ATPase" evidence="3">
    <location>
        <begin position="241"/>
        <end position="424"/>
    </location>
</feature>
<name>A0ABP8JU29_9MICO</name>
<evidence type="ECO:0000259" key="3">
    <source>
        <dbReference type="SMART" id="SM00382"/>
    </source>
</evidence>
<sequence length="535" mass="56205">MSAPPPPVDLDTARSRKRGRSTASASRSFGRTTAVALHGISGTPVSIEASVNDGLPGIDIVGLPDTSVTESRKRIRAAISNLGITLTSRRVTVNLSPGGVKKVGTAFDLGIAVAILEAEGKIPADRARGIVHIGELGLDGRIHPVRGVLPSVLAGLRAGATRFVVPAANAEEAGLVDGAEVRGAANLADAVTMLGGEIDDPGLPAIELPEAAALSPPDVHDLAEVQGQDDARFALEVAAAGGHHLLMTGTPGAGKTLLAGCLPGLLPPLDVDEACEVVALRSLDGTLDPAAGLDRTPPFEAPHHRTSASAMVGGSRPGSIGVFSRAHRGVLFMDEAPEFRRDVLEALRQPLENGRCDIHRAWGSVVLPSRFQLVLASNPCPCGAGVGGSTRCRCTPLDRRRYRGRLSGPLLDRIDIQLEMLPLVAADLHATSPREDTATVAARVARARELQAHRYAGLPWSLNAQAPGAWLRETFDFRRTETAPLDTALERGGITMRGYDRVVRIATTLADLAGRTRPQGDDLLSALVLRIRETS</sequence>
<dbReference type="PANTHER" id="PTHR32039">
    <property type="entry name" value="MAGNESIUM-CHELATASE SUBUNIT CHLI"/>
    <property type="match status" value="1"/>
</dbReference>
<dbReference type="Pfam" id="PF13335">
    <property type="entry name" value="Mg_chelatase_C"/>
    <property type="match status" value="1"/>
</dbReference>
<dbReference type="InterPro" id="IPR004482">
    <property type="entry name" value="Mg_chelat-rel"/>
</dbReference>
<dbReference type="InterPro" id="IPR020568">
    <property type="entry name" value="Ribosomal_Su5_D2-typ_SF"/>
</dbReference>
<evidence type="ECO:0000313" key="5">
    <source>
        <dbReference type="Proteomes" id="UP001500642"/>
    </source>
</evidence>
<dbReference type="InterPro" id="IPR003593">
    <property type="entry name" value="AAA+_ATPase"/>
</dbReference>
<dbReference type="SMART" id="SM00382">
    <property type="entry name" value="AAA"/>
    <property type="match status" value="1"/>
</dbReference>
<dbReference type="InterPro" id="IPR027417">
    <property type="entry name" value="P-loop_NTPase"/>
</dbReference>
<dbReference type="EMBL" id="BAABGL010000036">
    <property type="protein sequence ID" value="GAA4395753.1"/>
    <property type="molecule type" value="Genomic_DNA"/>
</dbReference>
<reference evidence="5" key="1">
    <citation type="journal article" date="2019" name="Int. J. Syst. Evol. Microbiol.">
        <title>The Global Catalogue of Microorganisms (GCM) 10K type strain sequencing project: providing services to taxonomists for standard genome sequencing and annotation.</title>
        <authorList>
            <consortium name="The Broad Institute Genomics Platform"/>
            <consortium name="The Broad Institute Genome Sequencing Center for Infectious Disease"/>
            <person name="Wu L."/>
            <person name="Ma J."/>
        </authorList>
    </citation>
    <scope>NUCLEOTIDE SEQUENCE [LARGE SCALE GENOMIC DNA]</scope>
    <source>
        <strain evidence="5">JCM 17808</strain>
    </source>
</reference>
<feature type="region of interest" description="Disordered" evidence="2">
    <location>
        <begin position="1"/>
        <end position="28"/>
    </location>
</feature>
<dbReference type="InterPro" id="IPR000523">
    <property type="entry name" value="Mg_chelatse_chII-like_cat_dom"/>
</dbReference>
<proteinExistence type="inferred from homology"/>
<evidence type="ECO:0000256" key="1">
    <source>
        <dbReference type="ARBA" id="ARBA00006354"/>
    </source>
</evidence>
<dbReference type="SUPFAM" id="SSF52540">
    <property type="entry name" value="P-loop containing nucleoside triphosphate hydrolases"/>
    <property type="match status" value="1"/>
</dbReference>
<dbReference type="InterPro" id="IPR025158">
    <property type="entry name" value="Mg_chelat-rel_C"/>
</dbReference>
<dbReference type="Gene3D" id="3.40.50.300">
    <property type="entry name" value="P-loop containing nucleotide triphosphate hydrolases"/>
    <property type="match status" value="1"/>
</dbReference>
<dbReference type="NCBIfam" id="TIGR00368">
    <property type="entry name" value="YifB family Mg chelatase-like AAA ATPase"/>
    <property type="match status" value="1"/>
</dbReference>
<dbReference type="InterPro" id="IPR014721">
    <property type="entry name" value="Ribsml_uS5_D2-typ_fold_subgr"/>
</dbReference>
<dbReference type="PANTHER" id="PTHR32039:SF7">
    <property type="entry name" value="COMPETENCE PROTEIN COMM"/>
    <property type="match status" value="1"/>
</dbReference>